<keyword evidence="1" id="KW-0812">Transmembrane</keyword>
<accession>A0A099I6G8</accession>
<feature type="transmembrane region" description="Helical" evidence="1">
    <location>
        <begin position="12"/>
        <end position="32"/>
    </location>
</feature>
<protein>
    <submittedName>
        <fullName evidence="2">Uncharacterized protein</fullName>
    </submittedName>
</protein>
<proteinExistence type="predicted"/>
<dbReference type="AlphaFoldDB" id="A0A099I6G8"/>
<evidence type="ECO:0000256" key="1">
    <source>
        <dbReference type="SAM" id="Phobius"/>
    </source>
</evidence>
<dbReference type="Proteomes" id="UP000030008">
    <property type="component" value="Unassembled WGS sequence"/>
</dbReference>
<keyword evidence="1" id="KW-1133">Transmembrane helix</keyword>
<gene>
    <name evidence="2" type="ORF">CIAN88_10525</name>
</gene>
<feature type="transmembrane region" description="Helical" evidence="1">
    <location>
        <begin position="38"/>
        <end position="56"/>
    </location>
</feature>
<keyword evidence="1" id="KW-0472">Membrane</keyword>
<organism evidence="2 3">
    <name type="scientific">Clostridium innocuum</name>
    <dbReference type="NCBI Taxonomy" id="1522"/>
    <lineage>
        <taxon>Bacteria</taxon>
        <taxon>Bacillati</taxon>
        <taxon>Bacillota</taxon>
        <taxon>Clostridia</taxon>
        <taxon>Eubacteriales</taxon>
        <taxon>Clostridiaceae</taxon>
        <taxon>Clostridium</taxon>
    </lineage>
</organism>
<sequence length="68" mass="7570">MKKNKARRITIKWMIVILVAVKLGTAAMELLYDLHINVWIARAAGAIVAGMLGLLLQHILPHEKRAAD</sequence>
<evidence type="ECO:0000313" key="2">
    <source>
        <dbReference type="EMBL" id="KGJ53171.1"/>
    </source>
</evidence>
<evidence type="ECO:0000313" key="3">
    <source>
        <dbReference type="Proteomes" id="UP000030008"/>
    </source>
</evidence>
<dbReference type="RefSeq" id="WP_044905366.1">
    <property type="nucleotide sequence ID" value="NZ_JQIF01000044.1"/>
</dbReference>
<reference evidence="2 3" key="1">
    <citation type="submission" date="2014-08" db="EMBL/GenBank/DDBJ databases">
        <title>Clostridium innocuum, an unnegligible vancomycin-resistant pathogen causing extra-intestinal infections.</title>
        <authorList>
            <person name="Feng Y."/>
            <person name="Chiu C.-H."/>
        </authorList>
    </citation>
    <scope>NUCLEOTIDE SEQUENCE [LARGE SCALE GENOMIC DNA]</scope>
    <source>
        <strain evidence="2 3">AN88</strain>
    </source>
</reference>
<comment type="caution">
    <text evidence="2">The sequence shown here is derived from an EMBL/GenBank/DDBJ whole genome shotgun (WGS) entry which is preliminary data.</text>
</comment>
<name>A0A099I6G8_CLOIN</name>
<dbReference type="EMBL" id="JQIF01000044">
    <property type="protein sequence ID" value="KGJ53171.1"/>
    <property type="molecule type" value="Genomic_DNA"/>
</dbReference>